<name>A0A6L9SKH9_9ACTN</name>
<dbReference type="EMBL" id="JAAGOA010000037">
    <property type="protein sequence ID" value="NEE04590.1"/>
    <property type="molecule type" value="Genomic_DNA"/>
</dbReference>
<sequence>MPLVTGLVLGVDACRTGWVGVSLSGDDIRGWHAVTIAELADAVGAHAVPSVVAIDIPIGLPSHGPRRADVLARERLGVRRFSVFATLVREAYEAETYEAALEAQQAATGKGMSRQAWGLRHKVLDVDGWLEHPQRIGVVVECHPELSFATMNGGAPVPYGKKTWSGQARRRELLASAGIVVPAEFGDAGTVPPDDVLDAAAAAWTARRVAEGRAESLPETPERFADRLAAITF</sequence>
<evidence type="ECO:0000313" key="2">
    <source>
        <dbReference type="Proteomes" id="UP000475214"/>
    </source>
</evidence>
<accession>A0A6L9SKH9</accession>
<proteinExistence type="predicted"/>
<keyword evidence="2" id="KW-1185">Reference proteome</keyword>
<reference evidence="1 2" key="1">
    <citation type="submission" date="2020-02" db="EMBL/GenBank/DDBJ databases">
        <authorList>
            <person name="Li X.-J."/>
            <person name="Han X.-M."/>
        </authorList>
    </citation>
    <scope>NUCLEOTIDE SEQUENCE [LARGE SCALE GENOMIC DNA]</scope>
    <source>
        <strain evidence="1 2">CCTCC AB 2017055</strain>
    </source>
</reference>
<dbReference type="Proteomes" id="UP000475214">
    <property type="component" value="Unassembled WGS sequence"/>
</dbReference>
<protein>
    <submittedName>
        <fullName evidence="1">DUF429 domain-containing protein</fullName>
    </submittedName>
</protein>
<evidence type="ECO:0000313" key="1">
    <source>
        <dbReference type="EMBL" id="NEE04590.1"/>
    </source>
</evidence>
<dbReference type="InterPro" id="IPR007362">
    <property type="entry name" value="DUF429"/>
</dbReference>
<dbReference type="AlphaFoldDB" id="A0A6L9SKH9"/>
<gene>
    <name evidence="1" type="ORF">G1H10_30945</name>
</gene>
<comment type="caution">
    <text evidence="1">The sequence shown here is derived from an EMBL/GenBank/DDBJ whole genome shotgun (WGS) entry which is preliminary data.</text>
</comment>
<dbReference type="Pfam" id="PF04250">
    <property type="entry name" value="DUF429"/>
    <property type="match status" value="1"/>
</dbReference>
<organism evidence="1 2">
    <name type="scientific">Phytoactinopolyspora halotolerans</name>
    <dbReference type="NCBI Taxonomy" id="1981512"/>
    <lineage>
        <taxon>Bacteria</taxon>
        <taxon>Bacillati</taxon>
        <taxon>Actinomycetota</taxon>
        <taxon>Actinomycetes</taxon>
        <taxon>Jiangellales</taxon>
        <taxon>Jiangellaceae</taxon>
        <taxon>Phytoactinopolyspora</taxon>
    </lineage>
</organism>